<accession>A0A814P5Y9</accession>
<evidence type="ECO:0000313" key="2">
    <source>
        <dbReference type="EMBL" id="CAF1103276.1"/>
    </source>
</evidence>
<dbReference type="Proteomes" id="UP000663828">
    <property type="component" value="Unassembled WGS sequence"/>
</dbReference>
<gene>
    <name evidence="2" type="ORF">XAT740_LOCUS18469</name>
</gene>
<feature type="compositionally biased region" description="Basic residues" evidence="1">
    <location>
        <begin position="104"/>
        <end position="115"/>
    </location>
</feature>
<evidence type="ECO:0000313" key="3">
    <source>
        <dbReference type="Proteomes" id="UP000663828"/>
    </source>
</evidence>
<feature type="region of interest" description="Disordered" evidence="1">
    <location>
        <begin position="1"/>
        <end position="24"/>
    </location>
</feature>
<sequence length="174" mass="19966">MNRNQATGHSTAKHETDEDFEWMGDSPKENRVLAEQRRVRENEITKKLGEYLLKGYCMLGDTCPECNCILLRTLERELFCVGCSEIDANSKKSESEDATTVTTSKKKKHSKKQKNKKEATEIISHCDQLESKLKWAVDELTKSQNATRINEMCSVILKLTETIKALKKHEQDEN</sequence>
<dbReference type="AlphaFoldDB" id="A0A814P5Y9"/>
<proteinExistence type="predicted"/>
<protein>
    <recommendedName>
        <fullName evidence="4">Sjoegren syndrome/scleroderma autoantigen 1</fullName>
    </recommendedName>
</protein>
<name>A0A814P5Y9_ADIRI</name>
<dbReference type="PANTHER" id="PTHR16537">
    <property type="entry name" value="SJOEGREN SYNDROME/SCLERODERMA AUTOANTIGEN 1"/>
    <property type="match status" value="1"/>
</dbReference>
<dbReference type="PANTHER" id="PTHR16537:SF1">
    <property type="entry name" value="PROTEIN ZNRD2"/>
    <property type="match status" value="1"/>
</dbReference>
<keyword evidence="3" id="KW-1185">Reference proteome</keyword>
<feature type="compositionally biased region" description="Polar residues" evidence="1">
    <location>
        <begin position="1"/>
        <end position="10"/>
    </location>
</feature>
<dbReference type="InterPro" id="IPR009563">
    <property type="entry name" value="SSSCA1"/>
</dbReference>
<organism evidence="2 3">
    <name type="scientific">Adineta ricciae</name>
    <name type="common">Rotifer</name>
    <dbReference type="NCBI Taxonomy" id="249248"/>
    <lineage>
        <taxon>Eukaryota</taxon>
        <taxon>Metazoa</taxon>
        <taxon>Spiralia</taxon>
        <taxon>Gnathifera</taxon>
        <taxon>Rotifera</taxon>
        <taxon>Eurotatoria</taxon>
        <taxon>Bdelloidea</taxon>
        <taxon>Adinetida</taxon>
        <taxon>Adinetidae</taxon>
        <taxon>Adineta</taxon>
    </lineage>
</organism>
<comment type="caution">
    <text evidence="2">The sequence shown here is derived from an EMBL/GenBank/DDBJ whole genome shotgun (WGS) entry which is preliminary data.</text>
</comment>
<dbReference type="InterPro" id="IPR051888">
    <property type="entry name" value="UPF0148_domain"/>
</dbReference>
<reference evidence="2" key="1">
    <citation type="submission" date="2021-02" db="EMBL/GenBank/DDBJ databases">
        <authorList>
            <person name="Nowell W R."/>
        </authorList>
    </citation>
    <scope>NUCLEOTIDE SEQUENCE</scope>
</reference>
<feature type="region of interest" description="Disordered" evidence="1">
    <location>
        <begin position="89"/>
        <end position="119"/>
    </location>
</feature>
<evidence type="ECO:0000256" key="1">
    <source>
        <dbReference type="SAM" id="MobiDB-lite"/>
    </source>
</evidence>
<evidence type="ECO:0008006" key="4">
    <source>
        <dbReference type="Google" id="ProtNLM"/>
    </source>
</evidence>
<dbReference type="EMBL" id="CAJNOR010001234">
    <property type="protein sequence ID" value="CAF1103276.1"/>
    <property type="molecule type" value="Genomic_DNA"/>
</dbReference>
<dbReference type="Pfam" id="PF06677">
    <property type="entry name" value="Auto_anti-p27"/>
    <property type="match status" value="1"/>
</dbReference>